<dbReference type="InterPro" id="IPR036388">
    <property type="entry name" value="WH-like_DNA-bd_sf"/>
</dbReference>
<proteinExistence type="predicted"/>
<keyword evidence="3" id="KW-0804">Transcription</keyword>
<dbReference type="PROSITE" id="PS50995">
    <property type="entry name" value="HTH_MARR_2"/>
    <property type="match status" value="1"/>
</dbReference>
<evidence type="ECO:0000313" key="6">
    <source>
        <dbReference type="Proteomes" id="UP000199708"/>
    </source>
</evidence>
<dbReference type="AlphaFoldDB" id="A0A1G7PW75"/>
<evidence type="ECO:0000256" key="2">
    <source>
        <dbReference type="ARBA" id="ARBA00023125"/>
    </source>
</evidence>
<feature type="domain" description="HTH marR-type" evidence="4">
    <location>
        <begin position="1"/>
        <end position="135"/>
    </location>
</feature>
<keyword evidence="6" id="KW-1185">Reference proteome</keyword>
<name>A0A1G7PW75_9LACT</name>
<organism evidence="5 6">
    <name type="scientific">Facklamia miroungae</name>
    <dbReference type="NCBI Taxonomy" id="120956"/>
    <lineage>
        <taxon>Bacteria</taxon>
        <taxon>Bacillati</taxon>
        <taxon>Bacillota</taxon>
        <taxon>Bacilli</taxon>
        <taxon>Lactobacillales</taxon>
        <taxon>Aerococcaceae</taxon>
        <taxon>Facklamia</taxon>
    </lineage>
</organism>
<dbReference type="InterPro" id="IPR000835">
    <property type="entry name" value="HTH_MarR-typ"/>
</dbReference>
<evidence type="ECO:0000256" key="3">
    <source>
        <dbReference type="ARBA" id="ARBA00023163"/>
    </source>
</evidence>
<dbReference type="Gene3D" id="1.10.10.10">
    <property type="entry name" value="Winged helix-like DNA-binding domain superfamily/Winged helix DNA-binding domain"/>
    <property type="match status" value="1"/>
</dbReference>
<dbReference type="SMART" id="SM00347">
    <property type="entry name" value="HTH_MARR"/>
    <property type="match status" value="1"/>
</dbReference>
<reference evidence="5 6" key="1">
    <citation type="submission" date="2016-10" db="EMBL/GenBank/DDBJ databases">
        <authorList>
            <person name="de Groot N.N."/>
        </authorList>
    </citation>
    <scope>NUCLEOTIDE SEQUENCE [LARGE SCALE GENOMIC DNA]</scope>
    <source>
        <strain evidence="5 6">ATCC BAA-466</strain>
    </source>
</reference>
<dbReference type="InterPro" id="IPR036390">
    <property type="entry name" value="WH_DNA-bd_sf"/>
</dbReference>
<gene>
    <name evidence="5" type="ORF">SAMN05421791_101376</name>
</gene>
<accession>A0A1G7PW75</accession>
<dbReference type="Pfam" id="PF12802">
    <property type="entry name" value="MarR_2"/>
    <property type="match status" value="1"/>
</dbReference>
<evidence type="ECO:0000256" key="1">
    <source>
        <dbReference type="ARBA" id="ARBA00023015"/>
    </source>
</evidence>
<dbReference type="OrthoDB" id="384891at2"/>
<dbReference type="RefSeq" id="WP_090289067.1">
    <property type="nucleotide sequence ID" value="NZ_FNCK01000001.1"/>
</dbReference>
<keyword evidence="2 5" id="KW-0238">DNA-binding</keyword>
<dbReference type="PANTHER" id="PTHR42756:SF1">
    <property type="entry name" value="TRANSCRIPTIONAL REPRESSOR OF EMRAB OPERON"/>
    <property type="match status" value="1"/>
</dbReference>
<dbReference type="PANTHER" id="PTHR42756">
    <property type="entry name" value="TRANSCRIPTIONAL REGULATOR, MARR"/>
    <property type="match status" value="1"/>
</dbReference>
<sequence>MLYHLKKTIHQAEQLKMRYAKCHDYTHLDGPQGHVIMYLYCHREKPVFQKDIEDHLKISKSVASNLIQRMKRNGFIETRPYPEDKRHKVIQLTSLGIEKSMRIEDFISKVRTALLENISPEEICLIHKIFSQIDRNIIKANQMLDKKEEVHD</sequence>
<evidence type="ECO:0000313" key="5">
    <source>
        <dbReference type="EMBL" id="SDF89849.1"/>
    </source>
</evidence>
<protein>
    <submittedName>
        <fullName evidence="5">DNA-binding transcriptional regulator, MarR family</fullName>
    </submittedName>
</protein>
<dbReference type="SUPFAM" id="SSF46785">
    <property type="entry name" value="Winged helix' DNA-binding domain"/>
    <property type="match status" value="1"/>
</dbReference>
<dbReference type="GO" id="GO:0003677">
    <property type="term" value="F:DNA binding"/>
    <property type="evidence" value="ECO:0007669"/>
    <property type="project" value="UniProtKB-KW"/>
</dbReference>
<dbReference type="STRING" id="120956.SAMN05421791_101376"/>
<dbReference type="EMBL" id="FNCK01000001">
    <property type="protein sequence ID" value="SDF89849.1"/>
    <property type="molecule type" value="Genomic_DNA"/>
</dbReference>
<dbReference type="Proteomes" id="UP000199708">
    <property type="component" value="Unassembled WGS sequence"/>
</dbReference>
<keyword evidence="1" id="KW-0805">Transcription regulation</keyword>
<evidence type="ECO:0000259" key="4">
    <source>
        <dbReference type="PROSITE" id="PS50995"/>
    </source>
</evidence>
<dbReference type="GO" id="GO:0003700">
    <property type="term" value="F:DNA-binding transcription factor activity"/>
    <property type="evidence" value="ECO:0007669"/>
    <property type="project" value="InterPro"/>
</dbReference>